<dbReference type="PROSITE" id="PS00678">
    <property type="entry name" value="WD_REPEATS_1"/>
    <property type="match status" value="2"/>
</dbReference>
<dbReference type="PANTHER" id="PTHR19849:SF1">
    <property type="entry name" value="F-BOX_WD REPEAT-CONTAINING PROTEIN 7"/>
    <property type="match status" value="1"/>
</dbReference>
<dbReference type="GO" id="GO:0043130">
    <property type="term" value="F:ubiquitin binding"/>
    <property type="evidence" value="ECO:0007669"/>
    <property type="project" value="TreeGrafter"/>
</dbReference>
<dbReference type="PROSITE" id="PS50181">
    <property type="entry name" value="FBOX"/>
    <property type="match status" value="1"/>
</dbReference>
<feature type="domain" description="F-box" evidence="4">
    <location>
        <begin position="28"/>
        <end position="75"/>
    </location>
</feature>
<dbReference type="AlphaFoldDB" id="M1K4X5"/>
<dbReference type="InterPro" id="IPR057780">
    <property type="entry name" value="Beta-prop_Vps41"/>
</dbReference>
<dbReference type="InterPro" id="IPR001810">
    <property type="entry name" value="F-box_dom"/>
</dbReference>
<evidence type="ECO:0000259" key="4">
    <source>
        <dbReference type="PROSITE" id="PS50181"/>
    </source>
</evidence>
<dbReference type="VEuPathDB" id="MicrosporidiaDB:AEWD_011160"/>
<evidence type="ECO:0000256" key="1">
    <source>
        <dbReference type="ARBA" id="ARBA00022574"/>
    </source>
</evidence>
<dbReference type="Gene3D" id="2.130.10.10">
    <property type="entry name" value="YVTN repeat-like/Quinoprotein amine dehydrogenase"/>
    <property type="match status" value="1"/>
</dbReference>
<dbReference type="PANTHER" id="PTHR19849">
    <property type="entry name" value="PHOSPHOLIPASE A-2-ACTIVATING PROTEIN"/>
    <property type="match status" value="1"/>
</dbReference>
<organism evidence="5">
    <name type="scientific">Encephalitozoon cuniculi</name>
    <name type="common">Microsporidian parasite</name>
    <dbReference type="NCBI Taxonomy" id="6035"/>
    <lineage>
        <taxon>Eukaryota</taxon>
        <taxon>Fungi</taxon>
        <taxon>Fungi incertae sedis</taxon>
        <taxon>Microsporidia</taxon>
        <taxon>Unikaryonidae</taxon>
        <taxon>Encephalitozoon</taxon>
    </lineage>
</organism>
<dbReference type="SUPFAM" id="SSF50978">
    <property type="entry name" value="WD40 repeat-like"/>
    <property type="match status" value="1"/>
</dbReference>
<evidence type="ECO:0000313" key="5">
    <source>
        <dbReference type="EMBL" id="AGE96033.1"/>
    </source>
</evidence>
<dbReference type="CDD" id="cd00200">
    <property type="entry name" value="WD40"/>
    <property type="match status" value="1"/>
</dbReference>
<feature type="repeat" description="WD" evidence="3">
    <location>
        <begin position="229"/>
        <end position="268"/>
    </location>
</feature>
<dbReference type="PRINTS" id="PR00320">
    <property type="entry name" value="GPROTEINBRPT"/>
</dbReference>
<dbReference type="InterPro" id="IPR036322">
    <property type="entry name" value="WD40_repeat_dom_sf"/>
</dbReference>
<dbReference type="SMART" id="SM00320">
    <property type="entry name" value="WD40"/>
    <property type="match status" value="6"/>
</dbReference>
<keyword evidence="1 3" id="KW-0853">WD repeat</keyword>
<dbReference type="Pfam" id="PF00400">
    <property type="entry name" value="WD40"/>
    <property type="match status" value="2"/>
</dbReference>
<protein>
    <submittedName>
        <fullName evidence="5">Wd repeat containing protein</fullName>
    </submittedName>
</protein>
<sequence length="423" mass="47817">MSFQNSDSLRHPLGIMNNKEKLPLSGDPRGILGLPQELVPKIMGHLSVKHIKRLMKCNSLLYRRLRNDFSLWRCFTSGRYPCIAGYISEIKNRYTLMKNISRSRNERSVDFETNQSDITFMQIDKDKVACSSDDQTIKIFGMDGRLIRTFVGHKGGVWTFMFNDKYLVSGSTDKTARIWDLWTGCTLCVLIGHKSVVRSLKIYDDYIATGSRDAEIRIWNFRGTCLNVLKGHTMSVRCMDMGESYLVSGSYDGSVALWDYRRGKLLRYLKPHSLRVYSVSLSSSYVASGSLDSSVHVSTLDGKLQCSYRIHRSLVIWLKFVGSGRFLLSSGADGILCKWDVLENALVYKIEESGHITAQAVIEDLLIVGTKREVKIYNLSDGSFIRTLFSTSSLISKVEVSGRCISIGYYSDSGACRLVVFNY</sequence>
<dbReference type="VEuPathDB" id="MicrosporidiaDB:M970_011160"/>
<evidence type="ECO:0000256" key="3">
    <source>
        <dbReference type="PROSITE-ProRule" id="PRU00221"/>
    </source>
</evidence>
<dbReference type="InterPro" id="IPR036047">
    <property type="entry name" value="F-box-like_dom_sf"/>
</dbReference>
<dbReference type="VEuPathDB" id="MicrosporidiaDB:AEWQ_011130"/>
<dbReference type="GO" id="GO:0005737">
    <property type="term" value="C:cytoplasm"/>
    <property type="evidence" value="ECO:0007669"/>
    <property type="project" value="TreeGrafter"/>
</dbReference>
<dbReference type="VEuPathDB" id="MicrosporidiaDB:AEWR_011160"/>
<dbReference type="PROSITE" id="PS50294">
    <property type="entry name" value="WD_REPEATS_REGION"/>
    <property type="match status" value="3"/>
</dbReference>
<name>M1K4X5_ENCCN</name>
<dbReference type="GO" id="GO:0010992">
    <property type="term" value="P:ubiquitin recycling"/>
    <property type="evidence" value="ECO:0007669"/>
    <property type="project" value="TreeGrafter"/>
</dbReference>
<dbReference type="InterPro" id="IPR020472">
    <property type="entry name" value="WD40_PAC1"/>
</dbReference>
<evidence type="ECO:0000256" key="2">
    <source>
        <dbReference type="ARBA" id="ARBA00022737"/>
    </source>
</evidence>
<accession>M1K4X5</accession>
<dbReference type="PROSITE" id="PS50082">
    <property type="entry name" value="WD_REPEATS_2"/>
    <property type="match status" value="4"/>
</dbReference>
<dbReference type="EMBL" id="KC513612">
    <property type="protein sequence ID" value="AGE96033.1"/>
    <property type="molecule type" value="Genomic_DNA"/>
</dbReference>
<proteinExistence type="predicted"/>
<feature type="repeat" description="WD" evidence="3">
    <location>
        <begin position="190"/>
        <end position="222"/>
    </location>
</feature>
<dbReference type="InterPro" id="IPR001680">
    <property type="entry name" value="WD40_rpt"/>
</dbReference>
<dbReference type="GO" id="GO:0005634">
    <property type="term" value="C:nucleus"/>
    <property type="evidence" value="ECO:0007669"/>
    <property type="project" value="TreeGrafter"/>
</dbReference>
<dbReference type="VEuPathDB" id="MicrosporidiaDB:ECU01_1300"/>
<dbReference type="InterPro" id="IPR019775">
    <property type="entry name" value="WD40_repeat_CS"/>
</dbReference>
<dbReference type="Pfam" id="PF23411">
    <property type="entry name" value="Beta-prop_Vps41"/>
    <property type="match status" value="1"/>
</dbReference>
<keyword evidence="2" id="KW-0677">Repeat</keyword>
<feature type="repeat" description="WD" evidence="3">
    <location>
        <begin position="150"/>
        <end position="181"/>
    </location>
</feature>
<dbReference type="SUPFAM" id="SSF81383">
    <property type="entry name" value="F-box domain"/>
    <property type="match status" value="1"/>
</dbReference>
<feature type="repeat" description="WD" evidence="3">
    <location>
        <begin position="308"/>
        <end position="349"/>
    </location>
</feature>
<gene>
    <name evidence="5" type="ORF">ECU01_1300</name>
</gene>
<reference evidence="5" key="1">
    <citation type="journal article" date="2013" name="Eukaryot. Cell">
        <title>Extremely Reduced Levels of Heterozygosity in the Vertebrate Pathogen Encephalitozoon cuniculi.</title>
        <authorList>
            <person name="Selman M."/>
            <person name="Sak B."/>
            <person name="Kvac M."/>
            <person name="Farinelli L."/>
            <person name="Weiss L.M."/>
            <person name="Corradi N."/>
        </authorList>
    </citation>
    <scope>NUCLEOTIDE SEQUENCE</scope>
</reference>
<dbReference type="InterPro" id="IPR015943">
    <property type="entry name" value="WD40/YVTN_repeat-like_dom_sf"/>
</dbReference>
<dbReference type="GO" id="GO:0043161">
    <property type="term" value="P:proteasome-mediated ubiquitin-dependent protein catabolic process"/>
    <property type="evidence" value="ECO:0007669"/>
    <property type="project" value="TreeGrafter"/>
</dbReference>